<dbReference type="GO" id="GO:0006355">
    <property type="term" value="P:regulation of DNA-templated transcription"/>
    <property type="evidence" value="ECO:0007669"/>
    <property type="project" value="InterPro"/>
</dbReference>
<keyword evidence="6" id="KW-0804">Transcription</keyword>
<sequence length="634" mass="66685">MAHDEQAGLAYADYFAAAAAAGAVATLVPEVDDDAVAGAGEEEEDLHLYGVHHQHGVELFGPSRGHMLPAATMMAGGHAAAAAHGKAAALGLVDVDVASPVVGGHDFGDHHHRQQGLQAPLSLALHHHHQQQQLGGGGVPRHNQLSAAWPGPQQQQGQGAAWHLRGSRFLRPTQQLLQEFCTLPVDTTTTAAASKQPASEDGVGVGSSTSAPSAQIHAMSASELQRLKAKLYAMLQEVERRYRRYREQMRAVAGSFEAVAGEQAAVAYTRLASRTISKHFRSLRDGVAAQMQVVRRALGEKDADGGVPAAGGMVKGETTPRLRVIDQCLRQHRAYQAGVLESQPWRPQRGLPERAVSILRAWLFEHFLHPYPSDVDKHILARQTGLSRSQVSNWFINARVRLWKPMVEEMYSEEMKDPQEGGGGAACSNANNNSVNTSSYASELGQQQLGHGGGASGVDGRGGERKPTRAQLLVHDAGSLASVVSIGSSSRDQQQQMSSINFGMMDHLDFDAYNDDPTAAGPGGPAGGFGAGGSGGVSLTLGLQHQHADDPHGGVNIAFAGAAPSAAHEFLFMAGGGEQQMVAGGAVHPSHGHGHGHHGQFSAAGMQGDGVPSSHYHRGLSAATGFQLLHDLAG</sequence>
<evidence type="ECO:0000256" key="10">
    <source>
        <dbReference type="SAM" id="MobiDB-lite"/>
    </source>
</evidence>
<keyword evidence="4 8" id="KW-0238">DNA-binding</keyword>
<dbReference type="InterPro" id="IPR009057">
    <property type="entry name" value="Homeodomain-like_sf"/>
</dbReference>
<feature type="compositionally biased region" description="Gly residues" evidence="10">
    <location>
        <begin position="450"/>
        <end position="460"/>
    </location>
</feature>
<feature type="domain" description="Homeobox" evidence="11">
    <location>
        <begin position="342"/>
        <end position="405"/>
    </location>
</feature>
<comment type="similarity">
    <text evidence="2">Belongs to the TALE/BELL homeobox family.</text>
</comment>
<keyword evidence="5 8" id="KW-0371">Homeobox</keyword>
<dbReference type="FunFam" id="1.10.10.60:FF:000083">
    <property type="entry name" value="BEL1-like homeodomain protein 4"/>
    <property type="match status" value="1"/>
</dbReference>
<dbReference type="InterPro" id="IPR050224">
    <property type="entry name" value="TALE_homeobox"/>
</dbReference>
<evidence type="ECO:0000256" key="5">
    <source>
        <dbReference type="ARBA" id="ARBA00023155"/>
    </source>
</evidence>
<dbReference type="GO" id="GO:0005634">
    <property type="term" value="C:nucleus"/>
    <property type="evidence" value="ECO:0007669"/>
    <property type="project" value="UniProtKB-SubCell"/>
</dbReference>
<evidence type="ECO:0000256" key="4">
    <source>
        <dbReference type="ARBA" id="ARBA00023125"/>
    </source>
</evidence>
<keyword evidence="7 8" id="KW-0539">Nucleus</keyword>
<reference evidence="12" key="2">
    <citation type="submission" date="2020-10" db="EMBL/GenBank/DDBJ databases">
        <authorList>
            <person name="Cooper E.A."/>
            <person name="Brenton Z.W."/>
            <person name="Flinn B.S."/>
            <person name="Jenkins J."/>
            <person name="Shu S."/>
            <person name="Flowers D."/>
            <person name="Luo F."/>
            <person name="Wang Y."/>
            <person name="Xia P."/>
            <person name="Barry K."/>
            <person name="Daum C."/>
            <person name="Lipzen A."/>
            <person name="Yoshinaga Y."/>
            <person name="Schmutz J."/>
            <person name="Saski C."/>
            <person name="Vermerris W."/>
            <person name="Kresovich S."/>
        </authorList>
    </citation>
    <scope>NUCLEOTIDE SEQUENCE</scope>
</reference>
<dbReference type="Gene3D" id="1.10.10.60">
    <property type="entry name" value="Homeodomain-like"/>
    <property type="match status" value="1"/>
</dbReference>
<keyword evidence="9" id="KW-0175">Coiled coil</keyword>
<dbReference type="InterPro" id="IPR001356">
    <property type="entry name" value="HD"/>
</dbReference>
<dbReference type="CDD" id="cd00086">
    <property type="entry name" value="homeodomain"/>
    <property type="match status" value="1"/>
</dbReference>
<feature type="region of interest" description="Disordered" evidence="10">
    <location>
        <begin position="446"/>
        <end position="466"/>
    </location>
</feature>
<dbReference type="InterPro" id="IPR006563">
    <property type="entry name" value="POX_dom"/>
</dbReference>
<comment type="subcellular location">
    <subcellularLocation>
        <location evidence="1 8">Nucleus</location>
    </subcellularLocation>
</comment>
<evidence type="ECO:0000313" key="12">
    <source>
        <dbReference type="EMBL" id="KAG0550433.1"/>
    </source>
</evidence>
<evidence type="ECO:0000256" key="7">
    <source>
        <dbReference type="ARBA" id="ARBA00023242"/>
    </source>
</evidence>
<evidence type="ECO:0000256" key="1">
    <source>
        <dbReference type="ARBA" id="ARBA00004123"/>
    </source>
</evidence>
<dbReference type="Pfam" id="PF07526">
    <property type="entry name" value="POX"/>
    <property type="match status" value="1"/>
</dbReference>
<keyword evidence="3" id="KW-0805">Transcription regulation</keyword>
<accession>A0A921S1N8</accession>
<evidence type="ECO:0000256" key="3">
    <source>
        <dbReference type="ARBA" id="ARBA00023015"/>
    </source>
</evidence>
<name>A0A921S1N8_SORBI</name>
<evidence type="ECO:0000256" key="9">
    <source>
        <dbReference type="SAM" id="Coils"/>
    </source>
</evidence>
<feature type="DNA-binding region" description="Homeobox" evidence="8">
    <location>
        <begin position="344"/>
        <end position="406"/>
    </location>
</feature>
<dbReference type="Pfam" id="PF05920">
    <property type="entry name" value="Homeobox_KN"/>
    <property type="match status" value="1"/>
</dbReference>
<dbReference type="SMART" id="SM00574">
    <property type="entry name" value="POX"/>
    <property type="match status" value="1"/>
</dbReference>
<dbReference type="EMBL" id="CM027680">
    <property type="protein sequence ID" value="KAG0550433.1"/>
    <property type="molecule type" value="Genomic_DNA"/>
</dbReference>
<dbReference type="PANTHER" id="PTHR11850">
    <property type="entry name" value="HOMEOBOX PROTEIN TRANSCRIPTION FACTORS"/>
    <property type="match status" value="1"/>
</dbReference>
<reference evidence="12" key="1">
    <citation type="journal article" date="2019" name="BMC Genomics">
        <title>A new reference genome for Sorghum bicolor reveals high levels of sequence similarity between sweet and grain genotypes: implications for the genetics of sugar metabolism.</title>
        <authorList>
            <person name="Cooper E.A."/>
            <person name="Brenton Z.W."/>
            <person name="Flinn B.S."/>
            <person name="Jenkins J."/>
            <person name="Shu S."/>
            <person name="Flowers D."/>
            <person name="Luo F."/>
            <person name="Wang Y."/>
            <person name="Xia P."/>
            <person name="Barry K."/>
            <person name="Daum C."/>
            <person name="Lipzen A."/>
            <person name="Yoshinaga Y."/>
            <person name="Schmutz J."/>
            <person name="Saski C."/>
            <person name="Vermerris W."/>
            <person name="Kresovich S."/>
        </authorList>
    </citation>
    <scope>NUCLEOTIDE SEQUENCE</scope>
</reference>
<dbReference type="PROSITE" id="PS50071">
    <property type="entry name" value="HOMEOBOX_2"/>
    <property type="match status" value="1"/>
</dbReference>
<dbReference type="GO" id="GO:0003677">
    <property type="term" value="F:DNA binding"/>
    <property type="evidence" value="ECO:0007669"/>
    <property type="project" value="UniProtKB-UniRule"/>
</dbReference>
<gene>
    <name evidence="12" type="ORF">BDA96_01G337800</name>
</gene>
<dbReference type="InterPro" id="IPR008422">
    <property type="entry name" value="KN_HD"/>
</dbReference>
<evidence type="ECO:0000313" key="13">
    <source>
        <dbReference type="Proteomes" id="UP000807115"/>
    </source>
</evidence>
<evidence type="ECO:0000259" key="11">
    <source>
        <dbReference type="PROSITE" id="PS50071"/>
    </source>
</evidence>
<evidence type="ECO:0000256" key="8">
    <source>
        <dbReference type="PROSITE-ProRule" id="PRU00108"/>
    </source>
</evidence>
<dbReference type="SUPFAM" id="SSF46689">
    <property type="entry name" value="Homeodomain-like"/>
    <property type="match status" value="1"/>
</dbReference>
<proteinExistence type="inferred from homology"/>
<feature type="region of interest" description="Disordered" evidence="10">
    <location>
        <begin position="192"/>
        <end position="211"/>
    </location>
</feature>
<evidence type="ECO:0000256" key="2">
    <source>
        <dbReference type="ARBA" id="ARBA00006454"/>
    </source>
</evidence>
<comment type="caution">
    <text evidence="12">The sequence shown here is derived from an EMBL/GenBank/DDBJ whole genome shotgun (WGS) entry which is preliminary data.</text>
</comment>
<dbReference type="SMART" id="SM00389">
    <property type="entry name" value="HOX"/>
    <property type="match status" value="1"/>
</dbReference>
<dbReference type="AlphaFoldDB" id="A0A921S1N8"/>
<evidence type="ECO:0000256" key="6">
    <source>
        <dbReference type="ARBA" id="ARBA00023163"/>
    </source>
</evidence>
<feature type="coiled-coil region" evidence="9">
    <location>
        <begin position="221"/>
        <end position="255"/>
    </location>
</feature>
<organism evidence="12 13">
    <name type="scientific">Sorghum bicolor</name>
    <name type="common">Sorghum</name>
    <name type="synonym">Sorghum vulgare</name>
    <dbReference type="NCBI Taxonomy" id="4558"/>
    <lineage>
        <taxon>Eukaryota</taxon>
        <taxon>Viridiplantae</taxon>
        <taxon>Streptophyta</taxon>
        <taxon>Embryophyta</taxon>
        <taxon>Tracheophyta</taxon>
        <taxon>Spermatophyta</taxon>
        <taxon>Magnoliopsida</taxon>
        <taxon>Liliopsida</taxon>
        <taxon>Poales</taxon>
        <taxon>Poaceae</taxon>
        <taxon>PACMAD clade</taxon>
        <taxon>Panicoideae</taxon>
        <taxon>Andropogonodae</taxon>
        <taxon>Andropogoneae</taxon>
        <taxon>Sorghinae</taxon>
        <taxon>Sorghum</taxon>
    </lineage>
</organism>
<dbReference type="Proteomes" id="UP000807115">
    <property type="component" value="Chromosome 1"/>
</dbReference>
<protein>
    <recommendedName>
        <fullName evidence="11">Homeobox domain-containing protein</fullName>
    </recommendedName>
</protein>